<sequence>MHTESAGERETQPPAAASSPRIPTSPSSVPRRNCDLLHFSDPFWASRPPPVHFPNRNCHLLYFSDPFWAFRPPLVLFQSGTVVFYSDPFYAFRTRLVLVHAGIVIFSKSMTHSKPNR</sequence>
<accession>A0ABP0W4M7</accession>
<dbReference type="EMBL" id="OZ020108">
    <property type="protein sequence ID" value="CAK9260532.1"/>
    <property type="molecule type" value="Genomic_DNA"/>
</dbReference>
<feature type="compositionally biased region" description="Basic and acidic residues" evidence="1">
    <location>
        <begin position="1"/>
        <end position="11"/>
    </location>
</feature>
<protein>
    <submittedName>
        <fullName evidence="2">Uncharacterized protein</fullName>
    </submittedName>
</protein>
<evidence type="ECO:0000313" key="2">
    <source>
        <dbReference type="EMBL" id="CAK9260532.1"/>
    </source>
</evidence>
<dbReference type="Proteomes" id="UP001497444">
    <property type="component" value="Chromosome 13"/>
</dbReference>
<gene>
    <name evidence="2" type="ORF">CSSPJE1EN1_LOCUS6010</name>
</gene>
<proteinExistence type="predicted"/>
<name>A0ABP0W4M7_9BRYO</name>
<reference evidence="2" key="1">
    <citation type="submission" date="2024-02" db="EMBL/GenBank/DDBJ databases">
        <authorList>
            <consortium name="ELIXIR-Norway"/>
            <consortium name="Elixir Norway"/>
        </authorList>
    </citation>
    <scope>NUCLEOTIDE SEQUENCE</scope>
</reference>
<feature type="region of interest" description="Disordered" evidence="1">
    <location>
        <begin position="1"/>
        <end position="29"/>
    </location>
</feature>
<evidence type="ECO:0000313" key="3">
    <source>
        <dbReference type="Proteomes" id="UP001497444"/>
    </source>
</evidence>
<evidence type="ECO:0000256" key="1">
    <source>
        <dbReference type="SAM" id="MobiDB-lite"/>
    </source>
</evidence>
<organism evidence="2 3">
    <name type="scientific">Sphagnum jensenii</name>
    <dbReference type="NCBI Taxonomy" id="128206"/>
    <lineage>
        <taxon>Eukaryota</taxon>
        <taxon>Viridiplantae</taxon>
        <taxon>Streptophyta</taxon>
        <taxon>Embryophyta</taxon>
        <taxon>Bryophyta</taxon>
        <taxon>Sphagnophytina</taxon>
        <taxon>Sphagnopsida</taxon>
        <taxon>Sphagnales</taxon>
        <taxon>Sphagnaceae</taxon>
        <taxon>Sphagnum</taxon>
    </lineage>
</organism>
<keyword evidence="3" id="KW-1185">Reference proteome</keyword>